<feature type="region of interest" description="Disordered" evidence="1">
    <location>
        <begin position="154"/>
        <end position="177"/>
    </location>
</feature>
<sequence>MTLRTLPRAAVAGLTAVTALTLLSSCSSSRQTAEVERAKVKHAATSYMQAWLDKPSDPADMCRWQTKAMRPNHEADGGTIPGCIARYEDDFAEQDSDAGRGHLDIRVSHIQNVAATATQPRGKGALVTLHRSGEEPFRYALRLVPQSVTWRVSQTADVGSRYRHTDDPVDEVLEHTP</sequence>
<accession>A0A1E7LC44</accession>
<comment type="caution">
    <text evidence="2">The sequence shown here is derived from an EMBL/GenBank/DDBJ whole genome shotgun (WGS) entry which is preliminary data.</text>
</comment>
<evidence type="ECO:0000313" key="3">
    <source>
        <dbReference type="Proteomes" id="UP000176005"/>
    </source>
</evidence>
<dbReference type="PROSITE" id="PS51257">
    <property type="entry name" value="PROKAR_LIPOPROTEIN"/>
    <property type="match status" value="1"/>
</dbReference>
<evidence type="ECO:0000313" key="2">
    <source>
        <dbReference type="EMBL" id="OEV13738.1"/>
    </source>
</evidence>
<evidence type="ECO:0008006" key="4">
    <source>
        <dbReference type="Google" id="ProtNLM"/>
    </source>
</evidence>
<feature type="compositionally biased region" description="Basic and acidic residues" evidence="1">
    <location>
        <begin position="163"/>
        <end position="177"/>
    </location>
</feature>
<dbReference type="Proteomes" id="UP000176005">
    <property type="component" value="Unassembled WGS sequence"/>
</dbReference>
<gene>
    <name evidence="2" type="ORF">AN218_02055</name>
</gene>
<keyword evidence="3" id="KW-1185">Reference proteome</keyword>
<dbReference type="AlphaFoldDB" id="A0A1E7LC44"/>
<proteinExistence type="predicted"/>
<protein>
    <recommendedName>
        <fullName evidence="4">Lipoprotein</fullName>
    </recommendedName>
</protein>
<evidence type="ECO:0000256" key="1">
    <source>
        <dbReference type="SAM" id="MobiDB-lite"/>
    </source>
</evidence>
<name>A0A1E7LC44_9ACTN</name>
<dbReference type="EMBL" id="LJGW01000042">
    <property type="protein sequence ID" value="OEV13738.1"/>
    <property type="molecule type" value="Genomic_DNA"/>
</dbReference>
<dbReference type="RefSeq" id="WP_070014720.1">
    <property type="nucleotide sequence ID" value="NZ_LJGW01000042.1"/>
</dbReference>
<organism evidence="2 3">
    <name type="scientific">Streptomyces nanshensis</name>
    <dbReference type="NCBI Taxonomy" id="518642"/>
    <lineage>
        <taxon>Bacteria</taxon>
        <taxon>Bacillati</taxon>
        <taxon>Actinomycetota</taxon>
        <taxon>Actinomycetes</taxon>
        <taxon>Kitasatosporales</taxon>
        <taxon>Streptomycetaceae</taxon>
        <taxon>Streptomyces</taxon>
    </lineage>
</organism>
<reference evidence="2 3" key="1">
    <citation type="journal article" date="2016" name="Front. Microbiol.">
        <title>Comparative Genomics Analysis of Streptomyces Species Reveals Their Adaptation to the Marine Environment and Their Diversity at the Genomic Level.</title>
        <authorList>
            <person name="Tian X."/>
            <person name="Zhang Z."/>
            <person name="Yang T."/>
            <person name="Chen M."/>
            <person name="Li J."/>
            <person name="Chen F."/>
            <person name="Yang J."/>
            <person name="Li W."/>
            <person name="Zhang B."/>
            <person name="Zhang Z."/>
            <person name="Wu J."/>
            <person name="Zhang C."/>
            <person name="Long L."/>
            <person name="Xiao J."/>
        </authorList>
    </citation>
    <scope>NUCLEOTIDE SEQUENCE [LARGE SCALE GENOMIC DNA]</scope>
    <source>
        <strain evidence="2 3">SCSIO 10429</strain>
    </source>
</reference>